<evidence type="ECO:0000313" key="1">
    <source>
        <dbReference type="EMBL" id="AAF83169.1"/>
    </source>
</evidence>
<dbReference type="KEGG" id="xfa:XF_0359"/>
<accession>Q9PGE3</accession>
<gene>
    <name evidence="1" type="ordered locus">XF_0359</name>
</gene>
<protein>
    <submittedName>
        <fullName evidence="1">Uncharacterized protein</fullName>
    </submittedName>
</protein>
<sequence>MVSVVYQGVRGTVPGIVGRDHKCCNGAVLSVLLSQARVTGDGLPCLHLADECVMVWSVMH</sequence>
<name>Q9PGE3_XYLFA</name>
<organism evidence="1 2">
    <name type="scientific">Xylella fastidiosa (strain 9a5c)</name>
    <dbReference type="NCBI Taxonomy" id="160492"/>
    <lineage>
        <taxon>Bacteria</taxon>
        <taxon>Pseudomonadati</taxon>
        <taxon>Pseudomonadota</taxon>
        <taxon>Gammaproteobacteria</taxon>
        <taxon>Lysobacterales</taxon>
        <taxon>Lysobacteraceae</taxon>
        <taxon>Xylella</taxon>
    </lineage>
</organism>
<dbReference type="STRING" id="160492.XF_0359"/>
<dbReference type="Proteomes" id="UP000000812">
    <property type="component" value="Chromosome"/>
</dbReference>
<dbReference type="AlphaFoldDB" id="Q9PGE3"/>
<dbReference type="EMBL" id="AE003849">
    <property type="protein sequence ID" value="AAF83169.1"/>
    <property type="molecule type" value="Genomic_DNA"/>
</dbReference>
<dbReference type="PIR" id="F82814">
    <property type="entry name" value="F82814"/>
</dbReference>
<dbReference type="HOGENOM" id="CLU_2940905_0_0_6"/>
<reference evidence="1 2" key="1">
    <citation type="journal article" date="2000" name="Nature">
        <title>The genome sequence of the plant pathogen Xylella fastidiosa.</title>
        <authorList>
            <person name="Simpson A.J."/>
            <person name="Reinach F.C."/>
            <person name="Arruda P."/>
            <person name="Abreu F.A."/>
            <person name="Acencio M."/>
            <person name="Alvarenga R."/>
            <person name="Alves L.M."/>
            <person name="Araya J.E."/>
            <person name="Baia G.S."/>
            <person name="Baptista C.S."/>
            <person name="Barros M.H."/>
            <person name="Bonaccorsi E.D."/>
            <person name="Bordin S."/>
            <person name="Bove J.M."/>
            <person name="Briones M.R."/>
            <person name="Bueno M.R."/>
            <person name="Camargo A.A."/>
            <person name="Camargo L.E."/>
            <person name="Carraro D.M."/>
            <person name="Carrer H."/>
            <person name="Colauto N.B."/>
            <person name="Colombo C."/>
            <person name="Costa F.F."/>
            <person name="Costa M.C."/>
            <person name="Costa-Neto C.M."/>
            <person name="Coutinho L.L."/>
            <person name="Cristofani M."/>
            <person name="Dias-Neto E."/>
            <person name="Docena C."/>
            <person name="El-Dorry H."/>
            <person name="Facincani A.P."/>
            <person name="Ferreira A.J."/>
            <person name="Ferreira V.C."/>
            <person name="Ferro J.A."/>
            <person name="Fraga J.S."/>
            <person name="Franca S.C."/>
            <person name="Franco M.C."/>
            <person name="Frohme M."/>
            <person name="Furlan L.R."/>
            <person name="Garnier M."/>
            <person name="Goldman G.H."/>
            <person name="Goldman M.H."/>
            <person name="Gomes S.L."/>
            <person name="Gruber A."/>
            <person name="Ho P.L."/>
            <person name="Hoheisel J.D."/>
            <person name="Junqueira M.L."/>
            <person name="Kemper E.L."/>
            <person name="Kitajima J.P."/>
            <person name="Krieger J.E."/>
            <person name="Kuramae E.E."/>
            <person name="Laigret F."/>
            <person name="Lambais M.R."/>
            <person name="Leite L.C."/>
            <person name="Lemos E.G."/>
            <person name="Lemos M.V."/>
            <person name="Lopes S.A."/>
            <person name="Lopes C.R."/>
            <person name="Machado J.A."/>
            <person name="Machado M.A."/>
            <person name="Madeira A.M."/>
            <person name="Madeira H.M."/>
            <person name="Marino C.L."/>
            <person name="Marques M.V."/>
            <person name="Martins E.A."/>
            <person name="Martins E.M."/>
            <person name="Matsukuma A.Y."/>
            <person name="Menck C.F."/>
            <person name="Miracca E.C."/>
            <person name="Miyaki C.Y."/>
            <person name="Monteriro-Vitorello C.B."/>
            <person name="Moon D.H."/>
            <person name="Nagai M.A."/>
            <person name="Nascimento A.L."/>
            <person name="Netto L.E."/>
            <person name="Nhani A.Jr."/>
            <person name="Nobrega F.G."/>
            <person name="Nunes L.R."/>
            <person name="Oliveira M.A."/>
            <person name="de Oliveira M.C."/>
            <person name="de Oliveira R.C."/>
            <person name="Palmieri D.A."/>
            <person name="Paris A."/>
            <person name="Peixoto B.R."/>
            <person name="Pereira G.A."/>
            <person name="Pereira H.A.Jr."/>
            <person name="Pesquero J.B."/>
            <person name="Quaggio R.B."/>
            <person name="Roberto P.G."/>
            <person name="Rodrigues V."/>
            <person name="de M Rosa A.J."/>
            <person name="de Rosa V.E.Jr."/>
            <person name="de Sa R.G."/>
            <person name="Santelli R.V."/>
            <person name="Sawasaki H.E."/>
            <person name="da Silva A.C."/>
            <person name="da Silva A.M."/>
            <person name="da Silva F.R."/>
            <person name="da Silva W.A.Jr."/>
            <person name="da Silveira J.F."/>
            <person name="Silvestri M.L."/>
            <person name="Siqueira W.J."/>
            <person name="de Souza A.A."/>
            <person name="de Souza A.P."/>
            <person name="Terenzi M.F."/>
            <person name="Truffi D."/>
            <person name="Tsai S.M."/>
            <person name="Tsuhako M.H."/>
            <person name="Vallada H."/>
            <person name="Van Sluys M.A."/>
            <person name="Verjovski-Almeida S."/>
            <person name="Vettore A.L."/>
            <person name="Zago M.A."/>
            <person name="Zatz M."/>
            <person name="Meidanis J."/>
            <person name="Setubal J.C."/>
        </authorList>
    </citation>
    <scope>NUCLEOTIDE SEQUENCE [LARGE SCALE GENOMIC DNA]</scope>
    <source>
        <strain evidence="1 2">9a5c</strain>
    </source>
</reference>
<proteinExistence type="predicted"/>
<evidence type="ECO:0000313" key="2">
    <source>
        <dbReference type="Proteomes" id="UP000000812"/>
    </source>
</evidence>